<dbReference type="AlphaFoldDB" id="A0A9E8RU38"/>
<evidence type="ECO:0000259" key="8">
    <source>
        <dbReference type="Pfam" id="PF21982"/>
    </source>
</evidence>
<dbReference type="Pfam" id="PF02631">
    <property type="entry name" value="RecX_HTH2"/>
    <property type="match status" value="1"/>
</dbReference>
<dbReference type="InterPro" id="IPR053926">
    <property type="entry name" value="RecX_HTH_1st"/>
</dbReference>
<name>A0A9E8RU38_9BACI</name>
<evidence type="ECO:0000313" key="9">
    <source>
        <dbReference type="EMBL" id="WAA08790.1"/>
    </source>
</evidence>
<dbReference type="EMBL" id="CP106878">
    <property type="protein sequence ID" value="WAA08790.1"/>
    <property type="molecule type" value="Genomic_DNA"/>
</dbReference>
<gene>
    <name evidence="5" type="primary">recX</name>
    <name evidence="9" type="ORF">OE104_09200</name>
</gene>
<comment type="subcellular location">
    <subcellularLocation>
        <location evidence="1 5">Cytoplasm</location>
    </subcellularLocation>
</comment>
<dbReference type="Pfam" id="PF21981">
    <property type="entry name" value="RecX_HTH3"/>
    <property type="match status" value="1"/>
</dbReference>
<evidence type="ECO:0000256" key="3">
    <source>
        <dbReference type="ARBA" id="ARBA00018111"/>
    </source>
</evidence>
<sequence>MPVITKISVNKTLPNCYDIFFDNGEGMNSVTIHKNTFVRFGISKGMELDVERLQKIVFEDEVQKGFDRAAIYLSYSMRSIKQVEKDLLEKGFPPIVAEVVIDRLKEKGYVNDREFARSFVRTQLKTTDKGPLHIKKLLRDKGIDEKTIEEEIVLYSLEMQREKALYLTEKWLKKKKGLSVSLLKVELYSMLKRKGFEERVIREAIDEIVQSLDDGHNLEAIKRQGEKAVRKYRNSPPEIRKMKIKQYLFRKGFSVDLIHQYVEQLDEIEGMDGKDEW</sequence>
<dbReference type="InterPro" id="IPR003783">
    <property type="entry name" value="Regulatory_RecX"/>
</dbReference>
<dbReference type="Gene3D" id="1.10.10.10">
    <property type="entry name" value="Winged helix-like DNA-binding domain superfamily/Winged helix DNA-binding domain"/>
    <property type="match status" value="4"/>
</dbReference>
<dbReference type="InterPro" id="IPR053925">
    <property type="entry name" value="RecX_HTH_3rd"/>
</dbReference>
<dbReference type="GO" id="GO:0005737">
    <property type="term" value="C:cytoplasm"/>
    <property type="evidence" value="ECO:0007669"/>
    <property type="project" value="UniProtKB-SubCell"/>
</dbReference>
<evidence type="ECO:0000256" key="1">
    <source>
        <dbReference type="ARBA" id="ARBA00004496"/>
    </source>
</evidence>
<dbReference type="RefSeq" id="WP_275416572.1">
    <property type="nucleotide sequence ID" value="NZ_CP106878.1"/>
</dbReference>
<feature type="domain" description="RecX first three-helical" evidence="8">
    <location>
        <begin position="67"/>
        <end position="104"/>
    </location>
</feature>
<dbReference type="Pfam" id="PF21982">
    <property type="entry name" value="RecX_HTH1"/>
    <property type="match status" value="1"/>
</dbReference>
<comment type="function">
    <text evidence="5">Modulates RecA activity.</text>
</comment>
<dbReference type="InterPro" id="IPR036388">
    <property type="entry name" value="WH-like_DNA-bd_sf"/>
</dbReference>
<protein>
    <recommendedName>
        <fullName evidence="3 5">Regulatory protein RecX</fullName>
    </recommendedName>
</protein>
<dbReference type="KEGG" id="faf:OE104_09200"/>
<evidence type="ECO:0000259" key="6">
    <source>
        <dbReference type="Pfam" id="PF02631"/>
    </source>
</evidence>
<dbReference type="PANTHER" id="PTHR33602">
    <property type="entry name" value="REGULATORY PROTEIN RECX FAMILY PROTEIN"/>
    <property type="match status" value="1"/>
</dbReference>
<proteinExistence type="inferred from homology"/>
<evidence type="ECO:0000259" key="7">
    <source>
        <dbReference type="Pfam" id="PF21981"/>
    </source>
</evidence>
<evidence type="ECO:0000256" key="4">
    <source>
        <dbReference type="ARBA" id="ARBA00022490"/>
    </source>
</evidence>
<keyword evidence="4 5" id="KW-0963">Cytoplasm</keyword>
<dbReference type="GO" id="GO:0006282">
    <property type="term" value="P:regulation of DNA repair"/>
    <property type="evidence" value="ECO:0007669"/>
    <property type="project" value="UniProtKB-UniRule"/>
</dbReference>
<dbReference type="HAMAP" id="MF_01114">
    <property type="entry name" value="RecX"/>
    <property type="match status" value="1"/>
</dbReference>
<dbReference type="InterPro" id="IPR053924">
    <property type="entry name" value="RecX_HTH_2nd"/>
</dbReference>
<evidence type="ECO:0000313" key="10">
    <source>
        <dbReference type="Proteomes" id="UP001164718"/>
    </source>
</evidence>
<dbReference type="PANTHER" id="PTHR33602:SF1">
    <property type="entry name" value="REGULATORY PROTEIN RECX FAMILY PROTEIN"/>
    <property type="match status" value="1"/>
</dbReference>
<organism evidence="9 10">
    <name type="scientific">Fervidibacillus albus</name>
    <dbReference type="NCBI Taxonomy" id="2980026"/>
    <lineage>
        <taxon>Bacteria</taxon>
        <taxon>Bacillati</taxon>
        <taxon>Bacillota</taxon>
        <taxon>Bacilli</taxon>
        <taxon>Bacillales</taxon>
        <taxon>Bacillaceae</taxon>
        <taxon>Fervidibacillus</taxon>
    </lineage>
</organism>
<keyword evidence="10" id="KW-1185">Reference proteome</keyword>
<feature type="domain" description="RecX third three-helical" evidence="7">
    <location>
        <begin position="218"/>
        <end position="261"/>
    </location>
</feature>
<evidence type="ECO:0000256" key="2">
    <source>
        <dbReference type="ARBA" id="ARBA00009695"/>
    </source>
</evidence>
<reference evidence="9" key="1">
    <citation type="submission" date="2022-09" db="EMBL/GenBank/DDBJ databases">
        <title>Complete Genomes of Fervidibacillus albus and Fervidibacillus halotolerans isolated from tidal flat sediments.</title>
        <authorList>
            <person name="Kwon K.K."/>
            <person name="Yang S.-H."/>
            <person name="Park M.J."/>
            <person name="Oh H.-M."/>
        </authorList>
    </citation>
    <scope>NUCLEOTIDE SEQUENCE</scope>
    <source>
        <strain evidence="9">MEBiC13591</strain>
    </source>
</reference>
<accession>A0A9E8RU38</accession>
<comment type="similarity">
    <text evidence="2 5">Belongs to the RecX family.</text>
</comment>
<evidence type="ECO:0000256" key="5">
    <source>
        <dbReference type="HAMAP-Rule" id="MF_01114"/>
    </source>
</evidence>
<dbReference type="Proteomes" id="UP001164718">
    <property type="component" value="Chromosome"/>
</dbReference>
<feature type="domain" description="RecX second three-helical" evidence="6">
    <location>
        <begin position="111"/>
        <end position="150"/>
    </location>
</feature>